<evidence type="ECO:0000313" key="1">
    <source>
        <dbReference type="EMBL" id="SEP54408.1"/>
    </source>
</evidence>
<protein>
    <submittedName>
        <fullName evidence="1">Uncharacterized protein</fullName>
    </submittedName>
</protein>
<organism evidence="1 2">
    <name type="scientific">Amycolatopsis saalfeldensis</name>
    <dbReference type="NCBI Taxonomy" id="394193"/>
    <lineage>
        <taxon>Bacteria</taxon>
        <taxon>Bacillati</taxon>
        <taxon>Actinomycetota</taxon>
        <taxon>Actinomycetes</taxon>
        <taxon>Pseudonocardiales</taxon>
        <taxon>Pseudonocardiaceae</taxon>
        <taxon>Amycolatopsis</taxon>
    </lineage>
</organism>
<dbReference type="Proteomes" id="UP000198582">
    <property type="component" value="Unassembled WGS sequence"/>
</dbReference>
<name>A0A1H8YSP1_9PSEU</name>
<keyword evidence="2" id="KW-1185">Reference proteome</keyword>
<sequence>MRVRERVPAVAAGAAAPLDLAAVTGTTDGCGAGKGFANVAAAEGC</sequence>
<dbReference type="RefSeq" id="WP_177231861.1">
    <property type="nucleotide sequence ID" value="NZ_FOEF01000046.1"/>
</dbReference>
<evidence type="ECO:0000313" key="2">
    <source>
        <dbReference type="Proteomes" id="UP000198582"/>
    </source>
</evidence>
<reference evidence="1 2" key="1">
    <citation type="submission" date="2016-10" db="EMBL/GenBank/DDBJ databases">
        <authorList>
            <person name="de Groot N.N."/>
        </authorList>
    </citation>
    <scope>NUCLEOTIDE SEQUENCE [LARGE SCALE GENOMIC DNA]</scope>
    <source>
        <strain evidence="1 2">DSM 44993</strain>
    </source>
</reference>
<dbReference type="STRING" id="394193.SAMN04489732_1465"/>
<proteinExistence type="predicted"/>
<dbReference type="EMBL" id="FOEF01000046">
    <property type="protein sequence ID" value="SEP54408.1"/>
    <property type="molecule type" value="Genomic_DNA"/>
</dbReference>
<gene>
    <name evidence="1" type="ORF">SAMN04489732_1465</name>
</gene>
<accession>A0A1H8YSP1</accession>
<dbReference type="AlphaFoldDB" id="A0A1H8YSP1"/>